<keyword evidence="2" id="KW-1133">Transmembrane helix</keyword>
<protein>
    <submittedName>
        <fullName evidence="4">Uncharacterized protein</fullName>
    </submittedName>
</protein>
<organism evidence="4 5">
    <name type="scientific">Piptocephalis cylindrospora</name>
    <dbReference type="NCBI Taxonomy" id="1907219"/>
    <lineage>
        <taxon>Eukaryota</taxon>
        <taxon>Fungi</taxon>
        <taxon>Fungi incertae sedis</taxon>
        <taxon>Zoopagomycota</taxon>
        <taxon>Zoopagomycotina</taxon>
        <taxon>Zoopagomycetes</taxon>
        <taxon>Zoopagales</taxon>
        <taxon>Piptocephalidaceae</taxon>
        <taxon>Piptocephalis</taxon>
    </lineage>
</organism>
<feature type="compositionally biased region" description="Pro residues" evidence="1">
    <location>
        <begin position="552"/>
        <end position="563"/>
    </location>
</feature>
<feature type="transmembrane region" description="Helical" evidence="2">
    <location>
        <begin position="435"/>
        <end position="457"/>
    </location>
</feature>
<name>A0A4P9Y5A9_9FUNG</name>
<keyword evidence="2" id="KW-0472">Membrane</keyword>
<keyword evidence="3" id="KW-0732">Signal</keyword>
<feature type="region of interest" description="Disordered" evidence="1">
    <location>
        <begin position="461"/>
        <end position="488"/>
    </location>
</feature>
<feature type="transmembrane region" description="Helical" evidence="2">
    <location>
        <begin position="361"/>
        <end position="380"/>
    </location>
</feature>
<keyword evidence="5" id="KW-1185">Reference proteome</keyword>
<accession>A0A4P9Y5A9</accession>
<feature type="transmembrane region" description="Helical" evidence="2">
    <location>
        <begin position="255"/>
        <end position="273"/>
    </location>
</feature>
<evidence type="ECO:0000256" key="2">
    <source>
        <dbReference type="SAM" id="Phobius"/>
    </source>
</evidence>
<dbReference type="OrthoDB" id="10436237at2759"/>
<feature type="region of interest" description="Disordered" evidence="1">
    <location>
        <begin position="542"/>
        <end position="564"/>
    </location>
</feature>
<evidence type="ECO:0000313" key="4">
    <source>
        <dbReference type="EMBL" id="RKP13892.1"/>
    </source>
</evidence>
<proteinExistence type="predicted"/>
<evidence type="ECO:0000256" key="3">
    <source>
        <dbReference type="SAM" id="SignalP"/>
    </source>
</evidence>
<feature type="compositionally biased region" description="Basic and acidic residues" evidence="1">
    <location>
        <begin position="687"/>
        <end position="696"/>
    </location>
</feature>
<dbReference type="AlphaFoldDB" id="A0A4P9Y5A9"/>
<feature type="transmembrane region" description="Helical" evidence="2">
    <location>
        <begin position="318"/>
        <end position="341"/>
    </location>
</feature>
<feature type="region of interest" description="Disordered" evidence="1">
    <location>
        <begin position="650"/>
        <end position="727"/>
    </location>
</feature>
<sequence>MPSFPLSNSLLLSLLLLLLPTCLATLTLTDSNNTLLAQVETQSFFQLRRPSSEHSGILVPLPLARQGNECVLGPLPPLANLTSSPRRPAKTRETIFLADWRDASECGLDTLAQLGQLALQASSALVSHSYPPPLALIILLGRQYSGVPGNPLREPYLAHSSNIVVTSQVPILMDVLRSHAFPLKPPSSSTFTPGPPLQVTLKSEEGPWNATFLSPSFLATQWILFSLNALLCIWALYQLIIAIRRKTFPRDLRNAIYLTGLLATLLLTSFLPLPMVTYSRTTMESLHAFTTNVAFLLLLLLWSRFLRRILPQTEYRQVLILRILVLLGALTAVWHLSICLIQANVFPINGRLDEFRDVSNILVPATQILIASQFLISSLHTRRRLRTIQVPLSMDRAMSRVSLLAWTFFIATLFFSIVTSQSIREHLGRPATLALYWIMTMLLNTAQNVILLCVSGIRMTAGGPDSSSPEVPGKELRPTRGDSLDSDRTLQEAWKGKEEVDDPKEKGFRLPFAWSSNKTPSAPTLTVRLGQWKDMALSKIPTRSPFRSTRPSIPPTPPSPPLAPVVQLRRPTAILAKIAEEDVEGGGRGPKVRNVDLSAPWSLAVANAAHGGLRKDSYYDQGPEHEEEVAAPEGQVPIGVILTRRPSSWGSLGNHPFRADHQWDSDEEEDEVAEEGYDPYAGNSSETLRKDSEICRLEGLPPRRPSALWRDGAGGGRRGGSCLRDRQ</sequence>
<feature type="signal peptide" evidence="3">
    <location>
        <begin position="1"/>
        <end position="24"/>
    </location>
</feature>
<feature type="compositionally biased region" description="Low complexity" evidence="1">
    <location>
        <begin position="542"/>
        <end position="551"/>
    </location>
</feature>
<dbReference type="Proteomes" id="UP000267251">
    <property type="component" value="Unassembled WGS sequence"/>
</dbReference>
<reference evidence="5" key="1">
    <citation type="journal article" date="2018" name="Nat. Microbiol.">
        <title>Leveraging single-cell genomics to expand the fungal tree of life.</title>
        <authorList>
            <person name="Ahrendt S.R."/>
            <person name="Quandt C.A."/>
            <person name="Ciobanu D."/>
            <person name="Clum A."/>
            <person name="Salamov A."/>
            <person name="Andreopoulos B."/>
            <person name="Cheng J.F."/>
            <person name="Woyke T."/>
            <person name="Pelin A."/>
            <person name="Henrissat B."/>
            <person name="Reynolds N.K."/>
            <person name="Benny G.L."/>
            <person name="Smith M.E."/>
            <person name="James T.Y."/>
            <person name="Grigoriev I.V."/>
        </authorList>
    </citation>
    <scope>NUCLEOTIDE SEQUENCE [LARGE SCALE GENOMIC DNA]</scope>
</reference>
<feature type="transmembrane region" description="Helical" evidence="2">
    <location>
        <begin position="222"/>
        <end position="243"/>
    </location>
</feature>
<keyword evidence="2" id="KW-0812">Transmembrane</keyword>
<feature type="compositionally biased region" description="Acidic residues" evidence="1">
    <location>
        <begin position="665"/>
        <end position="677"/>
    </location>
</feature>
<evidence type="ECO:0000256" key="1">
    <source>
        <dbReference type="SAM" id="MobiDB-lite"/>
    </source>
</evidence>
<feature type="compositionally biased region" description="Basic and acidic residues" evidence="1">
    <location>
        <begin position="472"/>
        <end position="488"/>
    </location>
</feature>
<feature type="transmembrane region" description="Helical" evidence="2">
    <location>
        <begin position="285"/>
        <end position="306"/>
    </location>
</feature>
<gene>
    <name evidence="4" type="ORF">BJ684DRAFT_15751</name>
</gene>
<feature type="transmembrane region" description="Helical" evidence="2">
    <location>
        <begin position="401"/>
        <end position="423"/>
    </location>
</feature>
<feature type="chain" id="PRO_5020352753" evidence="3">
    <location>
        <begin position="25"/>
        <end position="727"/>
    </location>
</feature>
<evidence type="ECO:0000313" key="5">
    <source>
        <dbReference type="Proteomes" id="UP000267251"/>
    </source>
</evidence>
<dbReference type="EMBL" id="KZ987924">
    <property type="protein sequence ID" value="RKP13892.1"/>
    <property type="molecule type" value="Genomic_DNA"/>
</dbReference>